<sequence>MDEQTDKSGFAMTAVIKLPKGEIVAGDTVLITVCATNASDDPLATPLQEYSNFERNALGGLQCWIERLGPETEIAAIPAQIVRTGNRYAAGGFPSVNFASKLEPGKSAVTQKKVKTEGFPAGQYRYYIDLQPFSRNIPKTSAVLQFTVK</sequence>
<name>A0A517SV56_9BACT</name>
<evidence type="ECO:0008006" key="3">
    <source>
        <dbReference type="Google" id="ProtNLM"/>
    </source>
</evidence>
<protein>
    <recommendedName>
        <fullName evidence="3">DUF11 domain-containing protein</fullName>
    </recommendedName>
</protein>
<dbReference type="RefSeq" id="WP_145272192.1">
    <property type="nucleotide sequence ID" value="NZ_CP036272.1"/>
</dbReference>
<keyword evidence="2" id="KW-1185">Reference proteome</keyword>
<evidence type="ECO:0000313" key="1">
    <source>
        <dbReference type="EMBL" id="QDT59983.1"/>
    </source>
</evidence>
<dbReference type="EMBL" id="CP036272">
    <property type="protein sequence ID" value="QDT59983.1"/>
    <property type="molecule type" value="Genomic_DNA"/>
</dbReference>
<dbReference type="AlphaFoldDB" id="A0A517SV56"/>
<organism evidence="1 2">
    <name type="scientific">Stieleria bergensis</name>
    <dbReference type="NCBI Taxonomy" id="2528025"/>
    <lineage>
        <taxon>Bacteria</taxon>
        <taxon>Pseudomonadati</taxon>
        <taxon>Planctomycetota</taxon>
        <taxon>Planctomycetia</taxon>
        <taxon>Pirellulales</taxon>
        <taxon>Pirellulaceae</taxon>
        <taxon>Stieleria</taxon>
    </lineage>
</organism>
<reference evidence="1 2" key="1">
    <citation type="submission" date="2019-02" db="EMBL/GenBank/DDBJ databases">
        <title>Deep-cultivation of Planctomycetes and their phenomic and genomic characterization uncovers novel biology.</title>
        <authorList>
            <person name="Wiegand S."/>
            <person name="Jogler M."/>
            <person name="Boedeker C."/>
            <person name="Pinto D."/>
            <person name="Vollmers J."/>
            <person name="Rivas-Marin E."/>
            <person name="Kohn T."/>
            <person name="Peeters S.H."/>
            <person name="Heuer A."/>
            <person name="Rast P."/>
            <person name="Oberbeckmann S."/>
            <person name="Bunk B."/>
            <person name="Jeske O."/>
            <person name="Meyerdierks A."/>
            <person name="Storesund J.E."/>
            <person name="Kallscheuer N."/>
            <person name="Luecker S."/>
            <person name="Lage O.M."/>
            <person name="Pohl T."/>
            <person name="Merkel B.J."/>
            <person name="Hornburger P."/>
            <person name="Mueller R.-W."/>
            <person name="Bruemmer F."/>
            <person name="Labrenz M."/>
            <person name="Spormann A.M."/>
            <person name="Op den Camp H."/>
            <person name="Overmann J."/>
            <person name="Amann R."/>
            <person name="Jetten M.S.M."/>
            <person name="Mascher T."/>
            <person name="Medema M.H."/>
            <person name="Devos D.P."/>
            <person name="Kaster A.-K."/>
            <person name="Ovreas L."/>
            <person name="Rohde M."/>
            <person name="Galperin M.Y."/>
            <person name="Jogler C."/>
        </authorList>
    </citation>
    <scope>NUCLEOTIDE SEQUENCE [LARGE SCALE GENOMIC DNA]</scope>
    <source>
        <strain evidence="1 2">SV_7m_r</strain>
    </source>
</reference>
<proteinExistence type="predicted"/>
<evidence type="ECO:0000313" key="2">
    <source>
        <dbReference type="Proteomes" id="UP000315003"/>
    </source>
</evidence>
<accession>A0A517SV56</accession>
<gene>
    <name evidence="1" type="ORF">SV7mr_24970</name>
</gene>
<dbReference type="Proteomes" id="UP000315003">
    <property type="component" value="Chromosome"/>
</dbReference>